<dbReference type="SUPFAM" id="SSF56112">
    <property type="entry name" value="Protein kinase-like (PK-like)"/>
    <property type="match status" value="1"/>
</dbReference>
<dbReference type="AlphaFoldDB" id="A0A150WQE5"/>
<evidence type="ECO:0000313" key="1">
    <source>
        <dbReference type="EMBL" id="KYG66425.1"/>
    </source>
</evidence>
<dbReference type="InterPro" id="IPR011009">
    <property type="entry name" value="Kinase-like_dom_sf"/>
</dbReference>
<proteinExistence type="predicted"/>
<reference evidence="1 2" key="1">
    <citation type="submission" date="2016-03" db="EMBL/GenBank/DDBJ databases">
        <authorList>
            <person name="Ploux O."/>
        </authorList>
    </citation>
    <scope>NUCLEOTIDE SEQUENCE [LARGE SCALE GENOMIC DNA]</scope>
    <source>
        <strain evidence="1 2">R0</strain>
    </source>
</reference>
<name>A0A150WQE5_BDEBC</name>
<comment type="caution">
    <text evidence="1">The sequence shown here is derived from an EMBL/GenBank/DDBJ whole genome shotgun (WGS) entry which is preliminary data.</text>
</comment>
<dbReference type="EMBL" id="LUKE01000001">
    <property type="protein sequence ID" value="KYG66425.1"/>
    <property type="molecule type" value="Genomic_DNA"/>
</dbReference>
<keyword evidence="2" id="KW-1185">Reference proteome</keyword>
<gene>
    <name evidence="1" type="ORF">AZI86_05085</name>
</gene>
<accession>A0A150WQE5</accession>
<dbReference type="Pfam" id="PF04655">
    <property type="entry name" value="APH_6_hur"/>
    <property type="match status" value="1"/>
</dbReference>
<dbReference type="Gene3D" id="3.90.1200.10">
    <property type="match status" value="1"/>
</dbReference>
<sequence>MKSLFYFPTEFKDRIFEVHKENGLKWLDQLPGLMSEFERRWDFRFISPVKNLSYGFVAEVEYQNRTAILKMNPDAGIITKETHWLNGFSKVTPKIFADASAEGVFLMEKIEPGFTLKTLVQNNEDEKATRIVCDMVKALQSTPYKSDEFPHLSEMKHISLLHGHYDKDLVEKAESLYTDLTHKSSSDVVLHGDLHHDNILSCGNSWKVIDPHGYIGDPVFEISPFMYNPLDVLPSAENLESILRRRTEILAEEMSFDPYRMRAGAFCMMMLSMAWTYEGTGKVPLFEARAARILSALV</sequence>
<dbReference type="Proteomes" id="UP000075320">
    <property type="component" value="Unassembled WGS sequence"/>
</dbReference>
<evidence type="ECO:0008006" key="3">
    <source>
        <dbReference type="Google" id="ProtNLM"/>
    </source>
</evidence>
<protein>
    <recommendedName>
        <fullName evidence="3">Streptomycin resistance protein</fullName>
    </recommendedName>
</protein>
<dbReference type="GO" id="GO:0019748">
    <property type="term" value="P:secondary metabolic process"/>
    <property type="evidence" value="ECO:0007669"/>
    <property type="project" value="InterPro"/>
</dbReference>
<organism evidence="1 2">
    <name type="scientific">Bdellovibrio bacteriovorus</name>
    <dbReference type="NCBI Taxonomy" id="959"/>
    <lineage>
        <taxon>Bacteria</taxon>
        <taxon>Pseudomonadati</taxon>
        <taxon>Bdellovibrionota</taxon>
        <taxon>Bdellovibrionia</taxon>
        <taxon>Bdellovibrionales</taxon>
        <taxon>Pseudobdellovibrionaceae</taxon>
        <taxon>Bdellovibrio</taxon>
    </lineage>
</organism>
<dbReference type="RefSeq" id="WP_061833989.1">
    <property type="nucleotide sequence ID" value="NZ_LUKE01000001.1"/>
</dbReference>
<dbReference type="InterPro" id="IPR006748">
    <property type="entry name" value="NH2Glyco/OHUrea_AB-resist_kin"/>
</dbReference>
<evidence type="ECO:0000313" key="2">
    <source>
        <dbReference type="Proteomes" id="UP000075320"/>
    </source>
</evidence>
<dbReference type="OrthoDB" id="3638028at2"/>
<dbReference type="GO" id="GO:0016773">
    <property type="term" value="F:phosphotransferase activity, alcohol group as acceptor"/>
    <property type="evidence" value="ECO:0007669"/>
    <property type="project" value="InterPro"/>
</dbReference>